<dbReference type="EMBL" id="FNIR01000014">
    <property type="protein sequence ID" value="SDP47558.1"/>
    <property type="molecule type" value="Genomic_DNA"/>
</dbReference>
<gene>
    <name evidence="1" type="ORF">SAMN05660199_03994</name>
</gene>
<evidence type="ECO:0000313" key="1">
    <source>
        <dbReference type="EMBL" id="SDP47558.1"/>
    </source>
</evidence>
<organism evidence="1 2">
    <name type="scientific">Klenkia soli</name>
    <dbReference type="NCBI Taxonomy" id="1052260"/>
    <lineage>
        <taxon>Bacteria</taxon>
        <taxon>Bacillati</taxon>
        <taxon>Actinomycetota</taxon>
        <taxon>Actinomycetes</taxon>
        <taxon>Geodermatophilales</taxon>
        <taxon>Geodermatophilaceae</taxon>
        <taxon>Klenkia</taxon>
    </lineage>
</organism>
<protein>
    <submittedName>
        <fullName evidence="1">Putative Flp pilus-assembly TadE/G-like</fullName>
    </submittedName>
</protein>
<sequence length="324" mass="33481">MTTRPWRRLWVRGPAGERGAVAVAVALLFPILFGAAALAVDTAAVWNARTQVFSSVDAFALAAAMDCAEQDCPTKTEGETMISHYGITNNSGAKLASLQPGTGWLQTDTGQRATRGQGTWTIRHFFGAALGIPDVQLTVETMARWAGLQTATADLPVAVSYCAYQSAIGNGGVGSTRATATVSLSTVTTTSCNAPNGTAVRGTSALLQPTGSRCGTASTAGTTVTTATSAPAVCTAAYLNGLIGTDILLAVYDQSGSSSVRVYGYAALRVTSVSSGSPASVTGWFTYEGRQIDTPSTMPTAPDLGARGVFLWDPDDWQGTRCPC</sequence>
<evidence type="ECO:0000313" key="2">
    <source>
        <dbReference type="Proteomes" id="UP000199088"/>
    </source>
</evidence>
<dbReference type="Proteomes" id="UP000199088">
    <property type="component" value="Unassembled WGS sequence"/>
</dbReference>
<keyword evidence="2" id="KW-1185">Reference proteome</keyword>
<dbReference type="STRING" id="1052260.SAMN05660199_03994"/>
<name>A0A1H0T1W8_9ACTN</name>
<accession>A0A1H0T1W8</accession>
<dbReference type="OrthoDB" id="5187898at2"/>
<proteinExistence type="predicted"/>
<dbReference type="AlphaFoldDB" id="A0A1H0T1W8"/>
<dbReference type="RefSeq" id="WP_131801800.1">
    <property type="nucleotide sequence ID" value="NZ_FNIR01000014.1"/>
</dbReference>
<reference evidence="2" key="1">
    <citation type="submission" date="2016-10" db="EMBL/GenBank/DDBJ databases">
        <authorList>
            <person name="Varghese N."/>
            <person name="Submissions S."/>
        </authorList>
    </citation>
    <scope>NUCLEOTIDE SEQUENCE [LARGE SCALE GENOMIC DNA]</scope>
    <source>
        <strain evidence="2">DSM 45843</strain>
    </source>
</reference>